<evidence type="ECO:0000313" key="4">
    <source>
        <dbReference type="EMBL" id="AUH64646.1"/>
    </source>
</evidence>
<evidence type="ECO:0000256" key="2">
    <source>
        <dbReference type="ARBA" id="ARBA00022679"/>
    </source>
</evidence>
<dbReference type="PANTHER" id="PTHR13778:SF47">
    <property type="entry name" value="LIPOPOLYSACCHARIDE 1,3-GALACTOSYLTRANSFERASE"/>
    <property type="match status" value="1"/>
</dbReference>
<proteinExistence type="predicted"/>
<sequence>MTATTTTSPPACQIVFVTDRGLLRPTLVAIWSLLRHLSCPADLHLWGDGLGDADWQAVHRVAETGGKASLQSRAIDPTELAGAGSPAAHISAAAMGRLFIPRHLSGRVLYIDGDTLITGDVAPLFDLPLLPGERIGAARDYVTAEWLAGGRLNDRRRQRLAALEKHMDPRGYFNSGVLLMDCDAIRAEPDLQARLEDVAAATATDWGDQDHLNFLFSGRTHLLNPAWNSSWQRSPAQRRFAKKLGGEVEETRDLPDAIIHYHGPKKPWKAPRYDLWSARARAVLRYRRELGSFITAFPDLAP</sequence>
<dbReference type="RefSeq" id="WP_101752675.1">
    <property type="nucleotide sequence ID" value="NZ_CP025430.1"/>
</dbReference>
<dbReference type="AlphaFoldDB" id="A0A2H5EZB6"/>
<name>A0A2H5EZB6_9RHOB</name>
<organism evidence="4 5">
    <name type="scientific">Paracoccus zhejiangensis</name>
    <dbReference type="NCBI Taxonomy" id="1077935"/>
    <lineage>
        <taxon>Bacteria</taxon>
        <taxon>Pseudomonadati</taxon>
        <taxon>Pseudomonadota</taxon>
        <taxon>Alphaproteobacteria</taxon>
        <taxon>Rhodobacterales</taxon>
        <taxon>Paracoccaceae</taxon>
        <taxon>Paracoccus</taxon>
    </lineage>
</organism>
<dbReference type="PANTHER" id="PTHR13778">
    <property type="entry name" value="GLYCOSYLTRANSFERASE 8 DOMAIN-CONTAINING PROTEIN"/>
    <property type="match status" value="1"/>
</dbReference>
<gene>
    <name evidence="4" type="ORF">CX676_11110</name>
</gene>
<dbReference type="KEGG" id="pzh:CX676_11110"/>
<keyword evidence="1 4" id="KW-0328">Glycosyltransferase</keyword>
<dbReference type="EMBL" id="CP025430">
    <property type="protein sequence ID" value="AUH64646.1"/>
    <property type="molecule type" value="Genomic_DNA"/>
</dbReference>
<dbReference type="InterPro" id="IPR050748">
    <property type="entry name" value="Glycosyltrans_8_dom-fam"/>
</dbReference>
<evidence type="ECO:0000256" key="3">
    <source>
        <dbReference type="ARBA" id="ARBA00022723"/>
    </source>
</evidence>
<dbReference type="SUPFAM" id="SSF53448">
    <property type="entry name" value="Nucleotide-diphospho-sugar transferases"/>
    <property type="match status" value="1"/>
</dbReference>
<keyword evidence="5" id="KW-1185">Reference proteome</keyword>
<keyword evidence="3" id="KW-0479">Metal-binding</keyword>
<accession>A0A2H5EZB6</accession>
<protein>
    <submittedName>
        <fullName evidence="4">Lipopolysaccharide 3-alpha-galactosyltransferase</fullName>
    </submittedName>
</protein>
<dbReference type="InterPro" id="IPR002495">
    <property type="entry name" value="Glyco_trans_8"/>
</dbReference>
<dbReference type="GO" id="GO:0016757">
    <property type="term" value="F:glycosyltransferase activity"/>
    <property type="evidence" value="ECO:0007669"/>
    <property type="project" value="UniProtKB-KW"/>
</dbReference>
<reference evidence="4 5" key="1">
    <citation type="journal article" date="2013" name="Antonie Van Leeuwenhoek">
        <title>Paracoccus zhejiangensis sp. nov., isolated from activated sludge in wastewater-treatment system.</title>
        <authorList>
            <person name="Wu Z.G."/>
            <person name="Zhang D.F."/>
            <person name="Liu Y.L."/>
            <person name="Wang F."/>
            <person name="Jiang X."/>
            <person name="Li C."/>
            <person name="Li S.P."/>
            <person name="Hong Q."/>
            <person name="Li W.J."/>
        </authorList>
    </citation>
    <scope>NUCLEOTIDE SEQUENCE [LARGE SCALE GENOMIC DNA]</scope>
    <source>
        <strain evidence="4 5">J6</strain>
    </source>
</reference>
<dbReference type="GO" id="GO:0046872">
    <property type="term" value="F:metal ion binding"/>
    <property type="evidence" value="ECO:0007669"/>
    <property type="project" value="UniProtKB-KW"/>
</dbReference>
<dbReference type="InterPro" id="IPR029044">
    <property type="entry name" value="Nucleotide-diphossugar_trans"/>
</dbReference>
<dbReference type="Gene3D" id="3.90.550.10">
    <property type="entry name" value="Spore Coat Polysaccharide Biosynthesis Protein SpsA, Chain A"/>
    <property type="match status" value="1"/>
</dbReference>
<dbReference type="Proteomes" id="UP000234530">
    <property type="component" value="Chromosome"/>
</dbReference>
<evidence type="ECO:0000256" key="1">
    <source>
        <dbReference type="ARBA" id="ARBA00022676"/>
    </source>
</evidence>
<dbReference type="Pfam" id="PF01501">
    <property type="entry name" value="Glyco_transf_8"/>
    <property type="match status" value="1"/>
</dbReference>
<dbReference type="OrthoDB" id="5672604at2"/>
<dbReference type="CDD" id="cd04194">
    <property type="entry name" value="GT8_A4GalT_like"/>
    <property type="match status" value="1"/>
</dbReference>
<keyword evidence="2 4" id="KW-0808">Transferase</keyword>
<evidence type="ECO:0000313" key="5">
    <source>
        <dbReference type="Proteomes" id="UP000234530"/>
    </source>
</evidence>